<dbReference type="InterPro" id="IPR002641">
    <property type="entry name" value="PNPLA_dom"/>
</dbReference>
<dbReference type="KEGG" id="mnt:21396366"/>
<evidence type="ECO:0000256" key="3">
    <source>
        <dbReference type="ARBA" id="ARBA00022821"/>
    </source>
</evidence>
<dbReference type="GO" id="GO:0016042">
    <property type="term" value="P:lipid catabolic process"/>
    <property type="evidence" value="ECO:0007669"/>
    <property type="project" value="UniProtKB-UniRule"/>
</dbReference>
<dbReference type="PANTHER" id="PTHR32176:SF119">
    <property type="entry name" value="PATATIN"/>
    <property type="match status" value="1"/>
</dbReference>
<comment type="similarity">
    <text evidence="1 7">Belongs to the patatin family.</text>
</comment>
<feature type="active site" description="Nucleophile" evidence="6">
    <location>
        <position position="63"/>
    </location>
</feature>
<dbReference type="PANTHER" id="PTHR32176">
    <property type="entry name" value="XYLOSE ISOMERASE"/>
    <property type="match status" value="1"/>
</dbReference>
<feature type="short sequence motif" description="DGA/G" evidence="6">
    <location>
        <begin position="214"/>
        <end position="216"/>
    </location>
</feature>
<dbReference type="AlphaFoldDB" id="W9RMB5"/>
<dbReference type="OrthoDB" id="1658288at2759"/>
<dbReference type="Proteomes" id="UP000030645">
    <property type="component" value="Unassembled WGS sequence"/>
</dbReference>
<dbReference type="SUPFAM" id="SSF52151">
    <property type="entry name" value="FabD/lysophospholipase-like"/>
    <property type="match status" value="1"/>
</dbReference>
<dbReference type="GO" id="GO:0047372">
    <property type="term" value="F:monoacylglycerol lipase activity"/>
    <property type="evidence" value="ECO:0007669"/>
    <property type="project" value="TreeGrafter"/>
</dbReference>
<protein>
    <recommendedName>
        <fullName evidence="7">Patatin</fullName>
        <ecNumber evidence="7">3.1.1.-</ecNumber>
    </recommendedName>
</protein>
<dbReference type="CDD" id="cd07214">
    <property type="entry name" value="Pat17_isozyme_like"/>
    <property type="match status" value="1"/>
</dbReference>
<accession>W9RMB5</accession>
<evidence type="ECO:0000256" key="5">
    <source>
        <dbReference type="ARBA" id="ARBA00023098"/>
    </source>
</evidence>
<dbReference type="Pfam" id="PF01734">
    <property type="entry name" value="Patatin"/>
    <property type="match status" value="1"/>
</dbReference>
<keyword evidence="10" id="KW-1185">Reference proteome</keyword>
<feature type="short sequence motif" description="GXSXG" evidence="6">
    <location>
        <begin position="61"/>
        <end position="65"/>
    </location>
</feature>
<comment type="function">
    <text evidence="7">Lipolytic acyl hydrolase (LAH).</text>
</comment>
<dbReference type="EC" id="3.1.1.-" evidence="7"/>
<evidence type="ECO:0000256" key="2">
    <source>
        <dbReference type="ARBA" id="ARBA00022801"/>
    </source>
</evidence>
<dbReference type="GO" id="GO:0006952">
    <property type="term" value="P:defense response"/>
    <property type="evidence" value="ECO:0007669"/>
    <property type="project" value="UniProtKB-KW"/>
</dbReference>
<reference evidence="10" key="1">
    <citation type="submission" date="2013-01" db="EMBL/GenBank/DDBJ databases">
        <title>Draft Genome Sequence of a Mulberry Tree, Morus notabilis C.K. Schneid.</title>
        <authorList>
            <person name="He N."/>
            <person name="Zhao S."/>
        </authorList>
    </citation>
    <scope>NUCLEOTIDE SEQUENCE</scope>
</reference>
<feature type="active site" description="Proton acceptor" evidence="6">
    <location>
        <position position="214"/>
    </location>
</feature>
<name>W9RMB5_9ROSA</name>
<dbReference type="EMBL" id="KE344918">
    <property type="protein sequence ID" value="EXB86652.1"/>
    <property type="molecule type" value="Genomic_DNA"/>
</dbReference>
<keyword evidence="3" id="KW-0611">Plant defense</keyword>
<evidence type="ECO:0000256" key="1">
    <source>
        <dbReference type="ARBA" id="ARBA00010240"/>
    </source>
</evidence>
<organism evidence="9 10">
    <name type="scientific">Morus notabilis</name>
    <dbReference type="NCBI Taxonomy" id="981085"/>
    <lineage>
        <taxon>Eukaryota</taxon>
        <taxon>Viridiplantae</taxon>
        <taxon>Streptophyta</taxon>
        <taxon>Embryophyta</taxon>
        <taxon>Tracheophyta</taxon>
        <taxon>Spermatophyta</taxon>
        <taxon>Magnoliopsida</taxon>
        <taxon>eudicotyledons</taxon>
        <taxon>Gunneridae</taxon>
        <taxon>Pentapetalae</taxon>
        <taxon>rosids</taxon>
        <taxon>fabids</taxon>
        <taxon>Rosales</taxon>
        <taxon>Moraceae</taxon>
        <taxon>Moreae</taxon>
        <taxon>Morus</taxon>
    </lineage>
</organism>
<sequence length="407" mass="44293">MDGTNVLQPPTYGNLITILSIDGGGIRGLIPGTILNFLEEELQKLDGEDARIADYFDVIAGTSTGGLVTAMLSAPDEKNRPVFAAKDIKDFYLTQCPKIFPQNNCPVFPHLAKIIKALSGPKYDGKYLHKLVKEKLGSTKLHQTLTNVVIPTFDIKQQHPTIFSSYGVKNNPSYDALLSDICIATSAAPTYLPAHYFKTADAAGGVLREFNLIDGGVAANNPTLVAIGEVSKEIIRGNQDFFPMKPLDYGRFLVISLGTGSPKAEKKYNAPEAAKWGVLSWLISGGSTPIIDAYSHASADMVDRNLCVVFQALHSEKKYLRIQDDTLSGAVSSVDIATEKNLDDLVNVGEKLLQKPVSRVNLETGVFEVCNHETNAEALTRFAKMLSDEKRLRDARSPHTGHASNSQ</sequence>
<dbReference type="Gene3D" id="3.40.1090.10">
    <property type="entry name" value="Cytosolic phospholipase A2 catalytic domain"/>
    <property type="match status" value="1"/>
</dbReference>
<keyword evidence="5 6" id="KW-0443">Lipid metabolism</keyword>
<evidence type="ECO:0000259" key="8">
    <source>
        <dbReference type="PROSITE" id="PS51635"/>
    </source>
</evidence>
<feature type="short sequence motif" description="GXGXXG" evidence="6">
    <location>
        <begin position="23"/>
        <end position="28"/>
    </location>
</feature>
<evidence type="ECO:0000313" key="9">
    <source>
        <dbReference type="EMBL" id="EXB86652.1"/>
    </source>
</evidence>
<dbReference type="FunFam" id="3.40.1090.10:FF:000005">
    <property type="entry name" value="Patatin"/>
    <property type="match status" value="1"/>
</dbReference>
<dbReference type="eggNOG" id="KOG0513">
    <property type="taxonomic scope" value="Eukaryota"/>
</dbReference>
<dbReference type="InterPro" id="IPR016035">
    <property type="entry name" value="Acyl_Trfase/lysoPLipase"/>
</dbReference>
<gene>
    <name evidence="9" type="ORF">L484_013182</name>
</gene>
<proteinExistence type="inferred from homology"/>
<evidence type="ECO:0000256" key="6">
    <source>
        <dbReference type="PROSITE-ProRule" id="PRU01161"/>
    </source>
</evidence>
<evidence type="ECO:0000256" key="7">
    <source>
        <dbReference type="RuleBase" id="RU361262"/>
    </source>
</evidence>
<comment type="domain">
    <text evidence="7">The nitrogen atoms of the two glycine residues in the GGXR motif define the oxyanion hole, and stabilize the oxyanion that forms during the nucleophilic attack by the catalytic serine during substrate cleavage.</text>
</comment>
<dbReference type="PROSITE" id="PS51635">
    <property type="entry name" value="PNPLA"/>
    <property type="match status" value="1"/>
</dbReference>
<evidence type="ECO:0000313" key="10">
    <source>
        <dbReference type="Proteomes" id="UP000030645"/>
    </source>
</evidence>
<keyword evidence="4 6" id="KW-0442">Lipid degradation</keyword>
<dbReference type="GO" id="GO:0004620">
    <property type="term" value="F:phospholipase activity"/>
    <property type="evidence" value="ECO:0007669"/>
    <property type="project" value="TreeGrafter"/>
</dbReference>
<feature type="domain" description="PNPLA" evidence="8">
    <location>
        <begin position="19"/>
        <end position="227"/>
    </location>
</feature>
<evidence type="ECO:0000256" key="4">
    <source>
        <dbReference type="ARBA" id="ARBA00022963"/>
    </source>
</evidence>
<keyword evidence="2 6" id="KW-0378">Hydrolase</keyword>